<sequence length="391" mass="41716">MRPITQRLLVVIFLLGLSGCSTISGWFSSDDDDATAPAALVDIDETVAIDKLWSEGVGNGQGSGFYRIRPTIDGDTIYIASAEGEVMAIDRVDGDVVWDVELESTLSGGVGVWEEGLFIGSSEGVVIKLDSATGAQLWTTALRGEILSPPQSNGRVVVAQTYDGKLQGLDFDTGELLWVYDSNVPVLTIRGTSTPIVDNDRVYAGFANGRVLAFDINSGAVVWEVRIAIPRGRSEIERIVDIDGSMELAGGTLYAASYQGNVVAIDARSGRRLWQQKASSYSGVSQSFGNVYVADADGALSAYLRTGQGLRWTQDALAYRELSRPTPVGGYVAVADVEGYLHILSVADGTFVGRIKVDSAGVRADMQSVDNVIYVFGNSGDLVAYEITADP</sequence>
<organism evidence="6 7">
    <name type="scientific">Candidatus Marimicrobium litorale</name>
    <dbReference type="NCBI Taxonomy" id="2518991"/>
    <lineage>
        <taxon>Bacteria</taxon>
        <taxon>Pseudomonadati</taxon>
        <taxon>Pseudomonadota</taxon>
        <taxon>Gammaproteobacteria</taxon>
        <taxon>Cellvibrionales</taxon>
        <taxon>Halieaceae</taxon>
        <taxon>Marimicrobium</taxon>
    </lineage>
</organism>
<comment type="caution">
    <text evidence="6">The sequence shown here is derived from an EMBL/GenBank/DDBJ whole genome shotgun (WGS) entry which is preliminary data.</text>
</comment>
<evidence type="ECO:0000256" key="3">
    <source>
        <dbReference type="ARBA" id="ARBA00023237"/>
    </source>
</evidence>
<proteinExistence type="inferred from homology"/>
<keyword evidence="4" id="KW-0449">Lipoprotein</keyword>
<dbReference type="InterPro" id="IPR015943">
    <property type="entry name" value="WD40/YVTN_repeat-like_dom_sf"/>
</dbReference>
<dbReference type="SUPFAM" id="SSF50998">
    <property type="entry name" value="Quinoprotein alcohol dehydrogenase-like"/>
    <property type="match status" value="1"/>
</dbReference>
<evidence type="ECO:0000259" key="5">
    <source>
        <dbReference type="Pfam" id="PF13360"/>
    </source>
</evidence>
<dbReference type="EMBL" id="SHNO01000001">
    <property type="protein sequence ID" value="MCX2976025.1"/>
    <property type="molecule type" value="Genomic_DNA"/>
</dbReference>
<dbReference type="HAMAP" id="MF_00923">
    <property type="entry name" value="OM_assembly_BamB"/>
    <property type="match status" value="1"/>
</dbReference>
<keyword evidence="7" id="KW-1185">Reference proteome</keyword>
<dbReference type="InterPro" id="IPR011047">
    <property type="entry name" value="Quinoprotein_ADH-like_sf"/>
</dbReference>
<evidence type="ECO:0000256" key="2">
    <source>
        <dbReference type="ARBA" id="ARBA00023136"/>
    </source>
</evidence>
<dbReference type="PROSITE" id="PS51257">
    <property type="entry name" value="PROKAR_LIPOPROTEIN"/>
    <property type="match status" value="1"/>
</dbReference>
<protein>
    <recommendedName>
        <fullName evidence="4">Outer membrane protein assembly factor BamB</fullName>
    </recommendedName>
</protein>
<keyword evidence="2 4" id="KW-0472">Membrane</keyword>
<accession>A0ABT3T2E9</accession>
<dbReference type="PANTHER" id="PTHR34512">
    <property type="entry name" value="CELL SURFACE PROTEIN"/>
    <property type="match status" value="1"/>
</dbReference>
<evidence type="ECO:0000313" key="6">
    <source>
        <dbReference type="EMBL" id="MCX2976025.1"/>
    </source>
</evidence>
<keyword evidence="1 4" id="KW-0732">Signal</keyword>
<keyword evidence="4" id="KW-0564">Palmitate</keyword>
<evidence type="ECO:0000313" key="7">
    <source>
        <dbReference type="Proteomes" id="UP001143304"/>
    </source>
</evidence>
<dbReference type="PANTHER" id="PTHR34512:SF30">
    <property type="entry name" value="OUTER MEMBRANE PROTEIN ASSEMBLY FACTOR BAMB"/>
    <property type="match status" value="1"/>
</dbReference>
<evidence type="ECO:0000256" key="1">
    <source>
        <dbReference type="ARBA" id="ARBA00022729"/>
    </source>
</evidence>
<comment type="function">
    <text evidence="4">Part of the outer membrane protein assembly complex, which is involved in assembly and insertion of beta-barrel proteins into the outer membrane.</text>
</comment>
<gene>
    <name evidence="4 6" type="primary">bamB</name>
    <name evidence="6" type="ORF">EYC82_01475</name>
</gene>
<dbReference type="Gene3D" id="2.130.10.10">
    <property type="entry name" value="YVTN repeat-like/Quinoprotein amine dehydrogenase"/>
    <property type="match status" value="1"/>
</dbReference>
<comment type="subunit">
    <text evidence="4">Part of the Bam complex.</text>
</comment>
<evidence type="ECO:0000256" key="4">
    <source>
        <dbReference type="HAMAP-Rule" id="MF_00923"/>
    </source>
</evidence>
<comment type="similarity">
    <text evidence="4">Belongs to the BamB family.</text>
</comment>
<dbReference type="Proteomes" id="UP001143304">
    <property type="component" value="Unassembled WGS sequence"/>
</dbReference>
<dbReference type="InterPro" id="IPR017687">
    <property type="entry name" value="BamB"/>
</dbReference>
<dbReference type="SMART" id="SM00564">
    <property type="entry name" value="PQQ"/>
    <property type="match status" value="7"/>
</dbReference>
<keyword evidence="3 4" id="KW-0998">Cell outer membrane</keyword>
<comment type="subcellular location">
    <subcellularLocation>
        <location evidence="4">Cell outer membrane</location>
        <topology evidence="4">Lipid-anchor</topology>
    </subcellularLocation>
</comment>
<dbReference type="NCBIfam" id="TIGR03300">
    <property type="entry name" value="assembly_YfgL"/>
    <property type="match status" value="1"/>
</dbReference>
<dbReference type="Pfam" id="PF13360">
    <property type="entry name" value="PQQ_2"/>
    <property type="match status" value="1"/>
</dbReference>
<dbReference type="InterPro" id="IPR018391">
    <property type="entry name" value="PQQ_b-propeller_rpt"/>
</dbReference>
<reference evidence="6" key="1">
    <citation type="submission" date="2019-02" db="EMBL/GenBank/DDBJ databases">
        <authorList>
            <person name="Li S.-H."/>
        </authorList>
    </citation>
    <scope>NUCLEOTIDE SEQUENCE</scope>
    <source>
        <strain evidence="6">IMCC11814</strain>
    </source>
</reference>
<name>A0ABT3T2E9_9GAMM</name>
<feature type="domain" description="Pyrrolo-quinoline quinone repeat" evidence="5">
    <location>
        <begin position="83"/>
        <end position="314"/>
    </location>
</feature>
<dbReference type="InterPro" id="IPR002372">
    <property type="entry name" value="PQQ_rpt_dom"/>
</dbReference>